<evidence type="ECO:0000256" key="2">
    <source>
        <dbReference type="ARBA" id="ARBA00010219"/>
    </source>
</evidence>
<dbReference type="HAMAP" id="MF_00197">
    <property type="entry name" value="DAP_epimerase"/>
    <property type="match status" value="1"/>
</dbReference>
<evidence type="ECO:0000313" key="10">
    <source>
        <dbReference type="EMBL" id="RFF29445.1"/>
    </source>
</evidence>
<comment type="catalytic activity">
    <reaction evidence="7 8">
        <text>(2S,6S)-2,6-diaminopimelate = meso-2,6-diaminopimelate</text>
        <dbReference type="Rhea" id="RHEA:15393"/>
        <dbReference type="ChEBI" id="CHEBI:57609"/>
        <dbReference type="ChEBI" id="CHEBI:57791"/>
        <dbReference type="EC" id="5.1.1.7"/>
    </reaction>
</comment>
<comment type="pathway">
    <text evidence="1 8">Amino-acid biosynthesis; L-lysine biosynthesis via DAP pathway; DL-2,6-diaminopimelate from LL-2,6-diaminopimelate: step 1/1.</text>
</comment>
<evidence type="ECO:0000256" key="7">
    <source>
        <dbReference type="ARBA" id="ARBA00051712"/>
    </source>
</evidence>
<dbReference type="PANTHER" id="PTHR31689">
    <property type="entry name" value="DIAMINOPIMELATE EPIMERASE, CHLOROPLASTIC"/>
    <property type="match status" value="1"/>
</dbReference>
<keyword evidence="11" id="KW-1185">Reference proteome</keyword>
<dbReference type="RefSeq" id="WP_116651471.1">
    <property type="nucleotide sequence ID" value="NZ_QUZK01000046.1"/>
</dbReference>
<dbReference type="SUPFAM" id="SSF54506">
    <property type="entry name" value="Diaminopimelate epimerase-like"/>
    <property type="match status" value="2"/>
</dbReference>
<comment type="caution">
    <text evidence="10">The sequence shown here is derived from an EMBL/GenBank/DDBJ whole genome shotgun (WGS) entry which is preliminary data.</text>
</comment>
<feature type="active site" evidence="9">
    <location>
        <position position="81"/>
    </location>
</feature>
<sequence>MPEERNDALAFFKLEALGNDFMLVDARQRDFEPGPGQVRQWADRRRGVGFDQLLVLRPSDRPGHHCRVEIHNADGSRAEQCGNGMRAVALWLSRHEGARHELHLETAGGSVETRYRSDDEISATLGVPDFDPRAVGLADTPTFPRRFTVDGEELDVHGASMGNPHLLVIEDEEPGPRRLDIVGRTLGGHADLAHGANVGLAVVESPHRVRLRVFERGAGPTLACGSGASAAAAILLRLGRVEAPVEVIQPGGTLVVNWPGRGQVLTTTGPARLVFEGVIRCRTQAG</sequence>
<evidence type="ECO:0000256" key="3">
    <source>
        <dbReference type="ARBA" id="ARBA00013080"/>
    </source>
</evidence>
<dbReference type="PROSITE" id="PS01326">
    <property type="entry name" value="DAP_EPIMERASE"/>
    <property type="match status" value="1"/>
</dbReference>
<keyword evidence="4 8" id="KW-0028">Amino-acid biosynthesis</keyword>
<feature type="site" description="Important for dimerization" evidence="8">
    <location>
        <position position="275"/>
    </location>
</feature>
<dbReference type="InterPro" id="IPR018510">
    <property type="entry name" value="DAP_epimerase_AS"/>
</dbReference>
<evidence type="ECO:0000313" key="11">
    <source>
        <dbReference type="Proteomes" id="UP000260351"/>
    </source>
</evidence>
<organism evidence="10 11">
    <name type="scientific">Wenzhouxiangella sediminis</name>
    <dbReference type="NCBI Taxonomy" id="1792836"/>
    <lineage>
        <taxon>Bacteria</taxon>
        <taxon>Pseudomonadati</taxon>
        <taxon>Pseudomonadota</taxon>
        <taxon>Gammaproteobacteria</taxon>
        <taxon>Chromatiales</taxon>
        <taxon>Wenzhouxiangellaceae</taxon>
        <taxon>Wenzhouxiangella</taxon>
    </lineage>
</organism>
<feature type="binding site" evidence="8">
    <location>
        <position position="72"/>
    </location>
    <ligand>
        <name>substrate</name>
    </ligand>
</feature>
<dbReference type="GO" id="GO:0008837">
    <property type="term" value="F:diaminopimelate epimerase activity"/>
    <property type="evidence" value="ECO:0007669"/>
    <property type="project" value="UniProtKB-UniRule"/>
</dbReference>
<proteinExistence type="inferred from homology"/>
<evidence type="ECO:0000256" key="9">
    <source>
        <dbReference type="PROSITE-ProRule" id="PRU10125"/>
    </source>
</evidence>
<feature type="binding site" evidence="8">
    <location>
        <position position="19"/>
    </location>
    <ligand>
        <name>substrate</name>
    </ligand>
</feature>
<evidence type="ECO:0000256" key="8">
    <source>
        <dbReference type="HAMAP-Rule" id="MF_00197"/>
    </source>
</evidence>
<feature type="binding site" evidence="8">
    <location>
        <position position="52"/>
    </location>
    <ligand>
        <name>substrate</name>
    </ligand>
</feature>
<evidence type="ECO:0000256" key="1">
    <source>
        <dbReference type="ARBA" id="ARBA00005196"/>
    </source>
</evidence>
<dbReference type="OrthoDB" id="9805408at2"/>
<feature type="binding site" evidence="8">
    <location>
        <begin position="82"/>
        <end position="83"/>
    </location>
    <ligand>
        <name>substrate</name>
    </ligand>
</feature>
<evidence type="ECO:0000256" key="6">
    <source>
        <dbReference type="ARBA" id="ARBA00023235"/>
    </source>
</evidence>
<keyword evidence="6 8" id="KW-0413">Isomerase</keyword>
<dbReference type="PANTHER" id="PTHR31689:SF0">
    <property type="entry name" value="DIAMINOPIMELATE EPIMERASE"/>
    <property type="match status" value="1"/>
</dbReference>
<protein>
    <recommendedName>
        <fullName evidence="3 8">Diaminopimelate epimerase</fullName>
        <shortName evidence="8">DAP epimerase</shortName>
        <ecNumber evidence="3 8">5.1.1.7</ecNumber>
    </recommendedName>
    <alternativeName>
        <fullName evidence="8">PLP-independent amino acid racemase</fullName>
    </alternativeName>
</protein>
<name>A0A3E1K608_9GAMM</name>
<feature type="site" description="Could be important to modulate the pK values of the two catalytic cysteine residues" evidence="8">
    <location>
        <position position="215"/>
    </location>
</feature>
<dbReference type="EC" id="5.1.1.7" evidence="3 8"/>
<keyword evidence="8" id="KW-0963">Cytoplasm</keyword>
<evidence type="ECO:0000256" key="4">
    <source>
        <dbReference type="ARBA" id="ARBA00022605"/>
    </source>
</evidence>
<dbReference type="Pfam" id="PF01678">
    <property type="entry name" value="DAP_epimerase"/>
    <property type="match status" value="2"/>
</dbReference>
<reference evidence="10 11" key="1">
    <citation type="submission" date="2018-08" db="EMBL/GenBank/DDBJ databases">
        <title>Wenzhouxiangella salilacus sp. nov., a novel bacterium isolated from a saline lake in Xinjiang Province, China.</title>
        <authorList>
            <person name="Han S."/>
        </authorList>
    </citation>
    <scope>NUCLEOTIDE SEQUENCE [LARGE SCALE GENOMIC DNA]</scope>
    <source>
        <strain evidence="10 11">XDB06</strain>
    </source>
</reference>
<feature type="active site" description="Proton acceptor" evidence="8">
    <location>
        <position position="224"/>
    </location>
</feature>
<dbReference type="GO" id="GO:0009089">
    <property type="term" value="P:lysine biosynthetic process via diaminopimelate"/>
    <property type="evidence" value="ECO:0007669"/>
    <property type="project" value="UniProtKB-UniRule"/>
</dbReference>
<feature type="binding site" evidence="8">
    <location>
        <begin position="225"/>
        <end position="226"/>
    </location>
    <ligand>
        <name>substrate</name>
    </ligand>
</feature>
<feature type="active site" description="Proton donor" evidence="8">
    <location>
        <position position="81"/>
    </location>
</feature>
<comment type="similarity">
    <text evidence="2 8">Belongs to the diaminopimelate epimerase family.</text>
</comment>
<keyword evidence="5 8" id="KW-0457">Lysine biosynthesis</keyword>
<feature type="binding site" evidence="8">
    <location>
        <position position="163"/>
    </location>
    <ligand>
        <name>substrate</name>
    </ligand>
</feature>
<dbReference type="InterPro" id="IPR001653">
    <property type="entry name" value="DAP_epimerase_DapF"/>
</dbReference>
<comment type="subunit">
    <text evidence="8">Homodimer.</text>
</comment>
<dbReference type="GO" id="GO:0005829">
    <property type="term" value="C:cytosol"/>
    <property type="evidence" value="ECO:0007669"/>
    <property type="project" value="TreeGrafter"/>
</dbReference>
<dbReference type="UniPathway" id="UPA00034">
    <property type="reaction ID" value="UER00025"/>
</dbReference>
<feature type="binding site" evidence="8">
    <location>
        <position position="197"/>
    </location>
    <ligand>
        <name>substrate</name>
    </ligand>
</feature>
<dbReference type="Proteomes" id="UP000260351">
    <property type="component" value="Unassembled WGS sequence"/>
</dbReference>
<dbReference type="NCBIfam" id="TIGR00652">
    <property type="entry name" value="DapF"/>
    <property type="match status" value="1"/>
</dbReference>
<comment type="subcellular location">
    <subcellularLocation>
        <location evidence="8">Cytoplasm</location>
    </subcellularLocation>
</comment>
<evidence type="ECO:0000256" key="5">
    <source>
        <dbReference type="ARBA" id="ARBA00023154"/>
    </source>
</evidence>
<feature type="site" description="Could be important to modulate the pK values of the two catalytic cysteine residues" evidence="8">
    <location>
        <position position="165"/>
    </location>
</feature>
<gene>
    <name evidence="8 10" type="primary">dapF</name>
    <name evidence="10" type="ORF">DZC52_12420</name>
</gene>
<dbReference type="Gene3D" id="3.10.310.10">
    <property type="entry name" value="Diaminopimelate Epimerase, Chain A, domain 1"/>
    <property type="match status" value="2"/>
</dbReference>
<dbReference type="AlphaFoldDB" id="A0A3E1K608"/>
<dbReference type="EMBL" id="QUZK01000046">
    <property type="protein sequence ID" value="RFF29445.1"/>
    <property type="molecule type" value="Genomic_DNA"/>
</dbReference>
<comment type="function">
    <text evidence="8">Catalyzes the stereoinversion of LL-2,6-diaminopimelate (L,L-DAP) to meso-diaminopimelate (meso-DAP), a precursor of L-lysine and an essential component of the bacterial peptidoglycan.</text>
</comment>
<feature type="binding site" evidence="8">
    <location>
        <begin position="215"/>
        <end position="216"/>
    </location>
    <ligand>
        <name>substrate</name>
    </ligand>
</feature>
<accession>A0A3E1K608</accession>